<dbReference type="GO" id="GO:0005778">
    <property type="term" value="C:peroxisomal membrane"/>
    <property type="evidence" value="ECO:0007669"/>
    <property type="project" value="UniProtKB-SubCell"/>
</dbReference>
<proteinExistence type="evidence at transcript level"/>
<organism evidence="5">
    <name type="scientific">Triatoma infestans</name>
    <name type="common">Assassin bug</name>
    <dbReference type="NCBI Taxonomy" id="30076"/>
    <lineage>
        <taxon>Eukaryota</taxon>
        <taxon>Metazoa</taxon>
        <taxon>Ecdysozoa</taxon>
        <taxon>Arthropoda</taxon>
        <taxon>Hexapoda</taxon>
        <taxon>Insecta</taxon>
        <taxon>Pterygota</taxon>
        <taxon>Neoptera</taxon>
        <taxon>Paraneoptera</taxon>
        <taxon>Hemiptera</taxon>
        <taxon>Heteroptera</taxon>
        <taxon>Panheteroptera</taxon>
        <taxon>Cimicomorpha</taxon>
        <taxon>Reduviidae</taxon>
        <taxon>Triatominae</taxon>
        <taxon>Triatoma</taxon>
    </lineage>
</organism>
<dbReference type="PANTHER" id="PTHR12652:SF50">
    <property type="entry name" value="PEROXIN 11"/>
    <property type="match status" value="1"/>
</dbReference>
<keyword evidence="3" id="KW-0576">Peroxisome</keyword>
<dbReference type="AlphaFoldDB" id="A0A023EYX4"/>
<evidence type="ECO:0000256" key="3">
    <source>
        <dbReference type="ARBA" id="ARBA00023140"/>
    </source>
</evidence>
<reference evidence="5" key="1">
    <citation type="journal article" date="2014" name="PLoS Negl. Trop. Dis.">
        <title>An updated insight into the Sialotranscriptome of Triatoma infestans: developmental stage and geographic variations.</title>
        <authorList>
            <person name="Schwarz A."/>
            <person name="Medrano-Mercado N."/>
            <person name="Schaub G.A."/>
            <person name="Struchiner C.J."/>
            <person name="Bargues M.D."/>
            <person name="Levy M.Z."/>
            <person name="Ribeiro J.M."/>
        </authorList>
    </citation>
    <scope>NUCLEOTIDE SEQUENCE</scope>
    <source>
        <strain evidence="5">Chile</strain>
        <tissue evidence="5">Salivary glands</tissue>
    </source>
</reference>
<sequence length="222" mass="25085">MEVLIKLNNQTNGRDKMARLIQYSARSAWYILHQHKLVNPKSVDNLKSLEYNMATFRKLLRFGRFADHLYMAMFGNMSNIRLIALASTTAKLAYAAFLLCDHIIWIARIGLIDADTERWSKSANRYWAVTVSLQLLIDVFEICKIVISKKSSEKTNEILMRLVCNRKDLVLDTLKNLCDLIIPLTGIGMIRTSPGLVGAVGMLTSVAGLVTLIDPQYKFSVS</sequence>
<dbReference type="InterPro" id="IPR008733">
    <property type="entry name" value="PEX11"/>
</dbReference>
<dbReference type="PANTHER" id="PTHR12652">
    <property type="entry name" value="PEROXISOMAL BIOGENESIS FACTOR 11"/>
    <property type="match status" value="1"/>
</dbReference>
<evidence type="ECO:0000256" key="1">
    <source>
        <dbReference type="ARBA" id="ARBA00022593"/>
    </source>
</evidence>
<dbReference type="GO" id="GO:0016559">
    <property type="term" value="P:peroxisome fission"/>
    <property type="evidence" value="ECO:0007669"/>
    <property type="project" value="InterPro"/>
</dbReference>
<evidence type="ECO:0000256" key="2">
    <source>
        <dbReference type="ARBA" id="ARBA00023136"/>
    </source>
</evidence>
<keyword evidence="2" id="KW-0472">Membrane</keyword>
<dbReference type="EMBL" id="GBBI01004299">
    <property type="protein sequence ID" value="JAC14413.1"/>
    <property type="molecule type" value="mRNA"/>
</dbReference>
<accession>A0A023EYX4</accession>
<keyword evidence="1" id="KW-0962">Peroxisome biogenesis</keyword>
<comment type="subcellular location">
    <subcellularLocation>
        <location evidence="4">Peroxisome membrane</location>
    </subcellularLocation>
</comment>
<name>A0A023EYX4_TRIIF</name>
<evidence type="ECO:0000256" key="4">
    <source>
        <dbReference type="ARBA" id="ARBA00046271"/>
    </source>
</evidence>
<evidence type="ECO:0000313" key="5">
    <source>
        <dbReference type="EMBL" id="JAC14413.1"/>
    </source>
</evidence>
<protein>
    <submittedName>
        <fullName evidence="5">Putative peroxisomal bioproteinsis protein peroxin</fullName>
    </submittedName>
</protein>
<dbReference type="Pfam" id="PF05648">
    <property type="entry name" value="PEX11"/>
    <property type="match status" value="1"/>
</dbReference>